<dbReference type="EMBL" id="CP017174">
    <property type="protein sequence ID" value="QDE70813.1"/>
    <property type="molecule type" value="Genomic_DNA"/>
</dbReference>
<organism evidence="1 2">
    <name type="scientific">Myxococcus xanthus</name>
    <dbReference type="NCBI Taxonomy" id="34"/>
    <lineage>
        <taxon>Bacteria</taxon>
        <taxon>Pseudomonadati</taxon>
        <taxon>Myxococcota</taxon>
        <taxon>Myxococcia</taxon>
        <taxon>Myxococcales</taxon>
        <taxon>Cystobacterineae</taxon>
        <taxon>Myxococcaceae</taxon>
        <taxon>Myxococcus</taxon>
    </lineage>
</organism>
<accession>A0AAE6G4F1</accession>
<dbReference type="AlphaFoldDB" id="A0AAE6G4F1"/>
<gene>
    <name evidence="1" type="ORF">BHS09_29695</name>
</gene>
<dbReference type="Proteomes" id="UP000320179">
    <property type="component" value="Chromosome"/>
</dbReference>
<evidence type="ECO:0000313" key="1">
    <source>
        <dbReference type="EMBL" id="QDE70813.1"/>
    </source>
</evidence>
<evidence type="ECO:0000313" key="2">
    <source>
        <dbReference type="Proteomes" id="UP000320179"/>
    </source>
</evidence>
<reference evidence="1 2" key="1">
    <citation type="journal article" date="2019" name="Science">
        <title>Social genes are selection hotspots in kin groups of a soil microbe.</title>
        <authorList>
            <person name="Wielgoss S."/>
            <person name="Wolfensberger R."/>
            <person name="Sun L."/>
            <person name="Fiegna F."/>
            <person name="Velicer G.J."/>
        </authorList>
    </citation>
    <scope>NUCLEOTIDE SEQUENCE [LARGE SCALE GENOMIC DNA]</scope>
    <source>
        <strain evidence="1 2">MC3.5.9c15</strain>
    </source>
</reference>
<dbReference type="RefSeq" id="WP_237077579.1">
    <property type="nucleotide sequence ID" value="NZ_CP017170.1"/>
</dbReference>
<protein>
    <submittedName>
        <fullName evidence="1">Uncharacterized protein</fullName>
    </submittedName>
</protein>
<sequence>MLRPGEDLFQVEKRLWLLSAPTGQGIYDFAFDRFFACRRPYVLPESMEVVARAGVWNDYAERYRELAEAGILSPFALWQAILDVERGTGAA</sequence>
<name>A0AAE6G4F1_MYXXA</name>
<proteinExistence type="predicted"/>